<feature type="compositionally biased region" description="Low complexity" evidence="1">
    <location>
        <begin position="124"/>
        <end position="134"/>
    </location>
</feature>
<dbReference type="SMART" id="SM00443">
    <property type="entry name" value="G_patch"/>
    <property type="match status" value="1"/>
</dbReference>
<dbReference type="Proteomes" id="UP001057455">
    <property type="component" value="Unassembled WGS sequence"/>
</dbReference>
<dbReference type="Pfam" id="PF01585">
    <property type="entry name" value="G-patch"/>
    <property type="match status" value="1"/>
</dbReference>
<evidence type="ECO:0000313" key="3">
    <source>
        <dbReference type="EMBL" id="GFE54145.1"/>
    </source>
</evidence>
<feature type="compositionally biased region" description="Basic and acidic residues" evidence="1">
    <location>
        <begin position="168"/>
        <end position="180"/>
    </location>
</feature>
<evidence type="ECO:0000313" key="4">
    <source>
        <dbReference type="Proteomes" id="UP001057455"/>
    </source>
</evidence>
<sequence length="329" mass="35642">MKSTSKKFREKVQNSGVNTKFESKIGASILAKYGWKEGDGLGKQGEGIVKPVTLNAVKNNKGLGAKEADPWHNWWDDMYNDLAKKSVKVKSVKTKKAKLNGESVSSKGVVSNGMNDNPMNGKYSSDSDLSSDSLTDPEDLKAGNCKADAGNLSDGEPSSSDSNELNDDAQHITEETDDLGRNMLSYGKKIANMSCARSAMIGGYSNRATYNSNRYRHHRRPIQRESSSSEQDDSKKSSSESDESSTSKTESSSSDSDETSSSSSSEGISSSEDGSDETSETSDDGDDSQSDDESEDSSSSSPLVHTNQRRYGHNKRCSHKEHCNKKAGF</sequence>
<dbReference type="EMBL" id="BLIY01000009">
    <property type="protein sequence ID" value="GFE54145.1"/>
    <property type="molecule type" value="Genomic_DNA"/>
</dbReference>
<feature type="compositionally biased region" description="Basic residues" evidence="1">
    <location>
        <begin position="307"/>
        <end position="329"/>
    </location>
</feature>
<dbReference type="PROSITE" id="PS50174">
    <property type="entry name" value="G_PATCH"/>
    <property type="match status" value="1"/>
</dbReference>
<dbReference type="AlphaFoldDB" id="A0A9W5TA04"/>
<evidence type="ECO:0000259" key="2">
    <source>
        <dbReference type="PROSITE" id="PS50174"/>
    </source>
</evidence>
<comment type="caution">
    <text evidence="3">The sequence shown here is derived from an EMBL/GenBank/DDBJ whole genome shotgun (WGS) entry which is preliminary data.</text>
</comment>
<proteinExistence type="predicted"/>
<dbReference type="OrthoDB" id="29523at2759"/>
<protein>
    <submittedName>
        <fullName evidence="3">G-patch domain-containing protein</fullName>
    </submittedName>
</protein>
<reference evidence="3" key="1">
    <citation type="submission" date="2019-12" db="EMBL/GenBank/DDBJ databases">
        <title>Genome sequence of Babesia ovis.</title>
        <authorList>
            <person name="Yamagishi J."/>
            <person name="Sevinc F."/>
            <person name="Xuan X."/>
        </authorList>
    </citation>
    <scope>NUCLEOTIDE SEQUENCE</scope>
    <source>
        <strain evidence="3">Selcuk</strain>
    </source>
</reference>
<feature type="compositionally biased region" description="Polar residues" evidence="1">
    <location>
        <begin position="102"/>
        <end position="118"/>
    </location>
</feature>
<accession>A0A9W5TA04</accession>
<dbReference type="InterPro" id="IPR000467">
    <property type="entry name" value="G_patch_dom"/>
</dbReference>
<feature type="region of interest" description="Disordered" evidence="1">
    <location>
        <begin position="90"/>
        <end position="180"/>
    </location>
</feature>
<name>A0A9W5TA04_BABOV</name>
<organism evidence="3 4">
    <name type="scientific">Babesia ovis</name>
    <dbReference type="NCBI Taxonomy" id="5869"/>
    <lineage>
        <taxon>Eukaryota</taxon>
        <taxon>Sar</taxon>
        <taxon>Alveolata</taxon>
        <taxon>Apicomplexa</taxon>
        <taxon>Aconoidasida</taxon>
        <taxon>Piroplasmida</taxon>
        <taxon>Babesiidae</taxon>
        <taxon>Babesia</taxon>
    </lineage>
</organism>
<feature type="domain" description="G-patch" evidence="2">
    <location>
        <begin position="22"/>
        <end position="68"/>
    </location>
</feature>
<feature type="compositionally biased region" description="Acidic residues" evidence="1">
    <location>
        <begin position="273"/>
        <end position="296"/>
    </location>
</feature>
<gene>
    <name evidence="3" type="ORF">BaOVIS_015490</name>
</gene>
<evidence type="ECO:0000256" key="1">
    <source>
        <dbReference type="SAM" id="MobiDB-lite"/>
    </source>
</evidence>
<feature type="region of interest" description="Disordered" evidence="1">
    <location>
        <begin position="207"/>
        <end position="329"/>
    </location>
</feature>
<feature type="compositionally biased region" description="Low complexity" evidence="1">
    <location>
        <begin position="244"/>
        <end position="272"/>
    </location>
</feature>
<dbReference type="InterPro" id="IPR050656">
    <property type="entry name" value="PINX1"/>
</dbReference>
<dbReference type="GO" id="GO:0003676">
    <property type="term" value="F:nucleic acid binding"/>
    <property type="evidence" value="ECO:0007669"/>
    <property type="project" value="InterPro"/>
</dbReference>
<keyword evidence="4" id="KW-1185">Reference proteome</keyword>
<dbReference type="PANTHER" id="PTHR23149">
    <property type="entry name" value="G PATCH DOMAIN CONTAINING PROTEIN"/>
    <property type="match status" value="1"/>
</dbReference>